<name>A0AAE0L0C6_9CHLO</name>
<dbReference type="GO" id="GO:0046872">
    <property type="term" value="F:metal ion binding"/>
    <property type="evidence" value="ECO:0007669"/>
    <property type="project" value="UniProtKB-KW"/>
</dbReference>
<organism evidence="8 9">
    <name type="scientific">Cymbomonas tetramitiformis</name>
    <dbReference type="NCBI Taxonomy" id="36881"/>
    <lineage>
        <taxon>Eukaryota</taxon>
        <taxon>Viridiplantae</taxon>
        <taxon>Chlorophyta</taxon>
        <taxon>Pyramimonadophyceae</taxon>
        <taxon>Pyramimonadales</taxon>
        <taxon>Pyramimonadaceae</taxon>
        <taxon>Cymbomonas</taxon>
    </lineage>
</organism>
<dbReference type="SUPFAM" id="SSF55031">
    <property type="entry name" value="Bacterial exopeptidase dimerisation domain"/>
    <property type="match status" value="1"/>
</dbReference>
<comment type="caution">
    <text evidence="8">The sequence shown here is derived from an EMBL/GenBank/DDBJ whole genome shotgun (WGS) entry which is preliminary data.</text>
</comment>
<evidence type="ECO:0000256" key="2">
    <source>
        <dbReference type="ARBA" id="ARBA00011738"/>
    </source>
</evidence>
<dbReference type="Proteomes" id="UP001190700">
    <property type="component" value="Unassembled WGS sequence"/>
</dbReference>
<dbReference type="Pfam" id="PF01546">
    <property type="entry name" value="Peptidase_M20"/>
    <property type="match status" value="1"/>
</dbReference>
<keyword evidence="7" id="KW-0732">Signal</keyword>
<evidence type="ECO:0000313" key="8">
    <source>
        <dbReference type="EMBL" id="KAK3267094.1"/>
    </source>
</evidence>
<gene>
    <name evidence="8" type="ORF">CYMTET_24325</name>
</gene>
<dbReference type="Gene3D" id="3.40.630.10">
    <property type="entry name" value="Zn peptidases"/>
    <property type="match status" value="1"/>
</dbReference>
<reference evidence="8 9" key="1">
    <citation type="journal article" date="2015" name="Genome Biol. Evol.">
        <title>Comparative Genomics of a Bacterivorous Green Alga Reveals Evolutionary Causalities and Consequences of Phago-Mixotrophic Mode of Nutrition.</title>
        <authorList>
            <person name="Burns J.A."/>
            <person name="Paasch A."/>
            <person name="Narechania A."/>
            <person name="Kim E."/>
        </authorList>
    </citation>
    <scope>NUCLEOTIDE SEQUENCE [LARGE SCALE GENOMIC DNA]</scope>
    <source>
        <strain evidence="8 9">PLY_AMNH</strain>
    </source>
</reference>
<dbReference type="InterPro" id="IPR010158">
    <property type="entry name" value="Amidase_Cbmase"/>
</dbReference>
<sequence length="339" mass="35270">MKYDALGVVLACTVCIMVDAAEIGGDSAFATPQVNIERLSAQLQHLATFSEVPFPAVTRVLFTEQDLQARRYVKDLMRSTGLTVREDAMGNIFGRWEGSSPELPAVATGSHTDAIPFAGLYDGCVGVLGAIEAVAALRATGFTPKRSIDVIMFTAEEPTRYGFGCVGSRAMAGVLSTATLDAAVDSVEEGGSFAKAAAKAGYGDSSNTHEDMIAACKLSSNNYSAFVELHIEQGPLLEQRGLSIGVVSAIAAPASLKVEFVGNGGHAGALLMPLRKDAGLAAAELQLAVEEHVLATRAIDTVGTAGLVTLHPGAINSVPRQAHLEIGGFPSPSPLMPCR</sequence>
<dbReference type="InterPro" id="IPR002933">
    <property type="entry name" value="Peptidase_M20"/>
</dbReference>
<dbReference type="NCBIfam" id="TIGR01879">
    <property type="entry name" value="hydantase"/>
    <property type="match status" value="1"/>
</dbReference>
<accession>A0AAE0L0C6</accession>
<comment type="subunit">
    <text evidence="2">Homodimer.</text>
</comment>
<dbReference type="PANTHER" id="PTHR32494">
    <property type="entry name" value="ALLANTOATE DEIMINASE-RELATED"/>
    <property type="match status" value="1"/>
</dbReference>
<feature type="signal peptide" evidence="7">
    <location>
        <begin position="1"/>
        <end position="20"/>
    </location>
</feature>
<dbReference type="SUPFAM" id="SSF53187">
    <property type="entry name" value="Zn-dependent exopeptidases"/>
    <property type="match status" value="1"/>
</dbReference>
<keyword evidence="4" id="KW-0479">Metal-binding</keyword>
<evidence type="ECO:0000313" key="9">
    <source>
        <dbReference type="Proteomes" id="UP001190700"/>
    </source>
</evidence>
<evidence type="ECO:0000256" key="5">
    <source>
        <dbReference type="ARBA" id="ARBA00022801"/>
    </source>
</evidence>
<keyword evidence="6" id="KW-0464">Manganese</keyword>
<keyword evidence="9" id="KW-1185">Reference proteome</keyword>
<keyword evidence="3" id="KW-0659">Purine metabolism</keyword>
<feature type="non-terminal residue" evidence="8">
    <location>
        <position position="339"/>
    </location>
</feature>
<keyword evidence="5" id="KW-0378">Hydrolase</keyword>
<dbReference type="AlphaFoldDB" id="A0AAE0L0C6"/>
<comment type="cofactor">
    <cofactor evidence="1">
        <name>Mn(2+)</name>
        <dbReference type="ChEBI" id="CHEBI:29035"/>
    </cofactor>
</comment>
<dbReference type="PANTHER" id="PTHR32494:SF19">
    <property type="entry name" value="ALLANTOATE DEIMINASE-RELATED"/>
    <property type="match status" value="1"/>
</dbReference>
<feature type="chain" id="PRO_5041920299" evidence="7">
    <location>
        <begin position="21"/>
        <end position="339"/>
    </location>
</feature>
<evidence type="ECO:0000256" key="4">
    <source>
        <dbReference type="ARBA" id="ARBA00022723"/>
    </source>
</evidence>
<evidence type="ECO:0000256" key="7">
    <source>
        <dbReference type="SAM" id="SignalP"/>
    </source>
</evidence>
<dbReference type="GO" id="GO:0006144">
    <property type="term" value="P:purine nucleobase metabolic process"/>
    <property type="evidence" value="ECO:0007669"/>
    <property type="project" value="UniProtKB-KW"/>
</dbReference>
<evidence type="ECO:0000256" key="3">
    <source>
        <dbReference type="ARBA" id="ARBA00022631"/>
    </source>
</evidence>
<dbReference type="InterPro" id="IPR036264">
    <property type="entry name" value="Bact_exopeptidase_dim_dom"/>
</dbReference>
<dbReference type="EMBL" id="LGRX02012622">
    <property type="protein sequence ID" value="KAK3267094.1"/>
    <property type="molecule type" value="Genomic_DNA"/>
</dbReference>
<protein>
    <submittedName>
        <fullName evidence="8">Uncharacterized protein</fullName>
    </submittedName>
</protein>
<evidence type="ECO:0000256" key="6">
    <source>
        <dbReference type="ARBA" id="ARBA00023211"/>
    </source>
</evidence>
<evidence type="ECO:0000256" key="1">
    <source>
        <dbReference type="ARBA" id="ARBA00001936"/>
    </source>
</evidence>
<dbReference type="GO" id="GO:0016813">
    <property type="term" value="F:hydrolase activity, acting on carbon-nitrogen (but not peptide) bonds, in linear amidines"/>
    <property type="evidence" value="ECO:0007669"/>
    <property type="project" value="InterPro"/>
</dbReference>
<proteinExistence type="predicted"/>